<feature type="region of interest" description="Disordered" evidence="1">
    <location>
        <begin position="18"/>
        <end position="49"/>
    </location>
</feature>
<evidence type="ECO:0000256" key="1">
    <source>
        <dbReference type="SAM" id="MobiDB-lite"/>
    </source>
</evidence>
<name>A0A9Q5NC71_SANBA</name>
<evidence type="ECO:0000313" key="5">
    <source>
        <dbReference type="Proteomes" id="UP000757232"/>
    </source>
</evidence>
<proteinExistence type="predicted"/>
<evidence type="ECO:0000256" key="2">
    <source>
        <dbReference type="SAM" id="Phobius"/>
    </source>
</evidence>
<dbReference type="Pfam" id="PF20153">
    <property type="entry name" value="DUF6535"/>
    <property type="match status" value="1"/>
</dbReference>
<organism evidence="4 5">
    <name type="scientific">Sanghuangporus baumii</name>
    <name type="common">Phellinus baumii</name>
    <dbReference type="NCBI Taxonomy" id="108892"/>
    <lineage>
        <taxon>Eukaryota</taxon>
        <taxon>Fungi</taxon>
        <taxon>Dikarya</taxon>
        <taxon>Basidiomycota</taxon>
        <taxon>Agaricomycotina</taxon>
        <taxon>Agaricomycetes</taxon>
        <taxon>Hymenochaetales</taxon>
        <taxon>Hymenochaetaceae</taxon>
        <taxon>Sanghuangporus</taxon>
    </lineage>
</organism>
<protein>
    <recommendedName>
        <fullName evidence="3">DUF6535 domain-containing protein</fullName>
    </recommendedName>
</protein>
<comment type="caution">
    <text evidence="4">The sequence shown here is derived from an EMBL/GenBank/DDBJ whole genome shotgun (WGS) entry which is preliminary data.</text>
</comment>
<keyword evidence="2" id="KW-0812">Transmembrane</keyword>
<evidence type="ECO:0000259" key="3">
    <source>
        <dbReference type="Pfam" id="PF20153"/>
    </source>
</evidence>
<feature type="domain" description="DUF6535" evidence="3">
    <location>
        <begin position="224"/>
        <end position="323"/>
    </location>
</feature>
<feature type="compositionally biased region" description="Basic and acidic residues" evidence="1">
    <location>
        <begin position="520"/>
        <end position="545"/>
    </location>
</feature>
<evidence type="ECO:0000313" key="4">
    <source>
        <dbReference type="EMBL" id="OCB91936.1"/>
    </source>
</evidence>
<dbReference type="EMBL" id="LNZH02000049">
    <property type="protein sequence ID" value="OCB91936.1"/>
    <property type="molecule type" value="Genomic_DNA"/>
</dbReference>
<dbReference type="Proteomes" id="UP000757232">
    <property type="component" value="Unassembled WGS sequence"/>
</dbReference>
<sequence>MKALADFLHEDRYEAESIADTGDYEMEEKSEKRPSARKKTTAQRFQETEVGPTNVSVSLAPASGQTSQSLTNACNALIRESITFEYSLRPLGAGGPGMYGAWVLRRSLRAFSDVVESCNVDELHQSFNKSDISERHRLGPFIDELPAVLYGLWKAFDELESFLLDFVSFFHSVDLTRVFQLLKESTRFFIESQDQLSKPCDSERSQYDLIIASFFSELEKSFQIFSSELSEFRRQGVPLIRTSQSNQSDRYLMFTTISTFFSAVTSATLQISFQEGPDSGSDVLNTAVNLFFFSSLIFSTASAVQALLAMAWIRSFIRVPRERLAYQWDSPTAFFTIIFALMHAIGLVVMSVWFVYEQWRFRRQSGAIGRKLTESSVIMSMLAWVMKIWQLHILVPSKQFASLFPRLLPDWRQEVKNDCRLGDVENSIPKEDRVSDADSFEVEVEPPSRPESIMSFIDPNEVKPRLPAQLDSLDLQAKYNGKQRRQDCVHLEDVPVRFVITAESSDDVLLESISGDIHASEEDRWTSESTDKGHMHTRPEPEPKDTSMSWNAENSTVLGTSIVEEPSVAEALHTYAGPSSAAPLPWPDAQLALPDSQTSDFLQVRKESWQEGLRQDSITYMEMYNRRNPKRKRTYPSLDSPSPS</sequence>
<reference evidence="4" key="1">
    <citation type="submission" date="2016-06" db="EMBL/GenBank/DDBJ databases">
        <title>Draft Genome sequence of the fungus Inonotus baumii.</title>
        <authorList>
            <person name="Zhu H."/>
            <person name="Lin W."/>
        </authorList>
    </citation>
    <scope>NUCLEOTIDE SEQUENCE</scope>
    <source>
        <strain evidence="4">821</strain>
    </source>
</reference>
<feature type="region of interest" description="Disordered" evidence="1">
    <location>
        <begin position="520"/>
        <end position="550"/>
    </location>
</feature>
<dbReference type="InterPro" id="IPR045338">
    <property type="entry name" value="DUF6535"/>
</dbReference>
<keyword evidence="5" id="KW-1185">Reference proteome</keyword>
<dbReference type="OrthoDB" id="972532at2759"/>
<keyword evidence="2" id="KW-0472">Membrane</keyword>
<gene>
    <name evidence="4" type="ORF">A7U60_g776</name>
</gene>
<feature type="transmembrane region" description="Helical" evidence="2">
    <location>
        <begin position="334"/>
        <end position="356"/>
    </location>
</feature>
<dbReference type="AlphaFoldDB" id="A0A9Q5NC71"/>
<keyword evidence="2" id="KW-1133">Transmembrane helix</keyword>
<feature type="region of interest" description="Disordered" evidence="1">
    <location>
        <begin position="620"/>
        <end position="644"/>
    </location>
</feature>
<feature type="transmembrane region" description="Helical" evidence="2">
    <location>
        <begin position="291"/>
        <end position="313"/>
    </location>
</feature>
<accession>A0A9Q5NC71</accession>
<feature type="transmembrane region" description="Helical" evidence="2">
    <location>
        <begin position="251"/>
        <end position="271"/>
    </location>
</feature>